<evidence type="ECO:0000256" key="13">
    <source>
        <dbReference type="ARBA" id="ARBA00023264"/>
    </source>
</evidence>
<reference evidence="18" key="1">
    <citation type="submission" date="2020-12" db="EMBL/GenBank/DDBJ databases">
        <title>Taurinivorans muris gen. nov., sp. nov., fundamental and realized metabolic niche of a ubiquitous sulfidogenic bacterium in the murine intestine.</title>
        <authorList>
            <person name="Ye H."/>
            <person name="Hanson B.T."/>
            <person name="Loy A."/>
        </authorList>
    </citation>
    <scope>NUCLEOTIDE SEQUENCE</scope>
    <source>
        <strain evidence="18">LT0009</strain>
    </source>
</reference>
<evidence type="ECO:0000256" key="4">
    <source>
        <dbReference type="ARBA" id="ARBA00013170"/>
    </source>
</evidence>
<evidence type="ECO:0000256" key="9">
    <source>
        <dbReference type="ARBA" id="ARBA00022989"/>
    </source>
</evidence>
<evidence type="ECO:0000256" key="5">
    <source>
        <dbReference type="ARBA" id="ARBA00014944"/>
    </source>
</evidence>
<keyword evidence="9 17" id="KW-1133">Transmembrane helix</keyword>
<feature type="transmembrane region" description="Helical" evidence="17">
    <location>
        <begin position="12"/>
        <end position="45"/>
    </location>
</feature>
<evidence type="ECO:0000256" key="1">
    <source>
        <dbReference type="ARBA" id="ARBA00004141"/>
    </source>
</evidence>
<dbReference type="PANTHER" id="PTHR14269">
    <property type="entry name" value="CDP-DIACYLGLYCEROL--GLYCEROL-3-PHOSPHATE 3-PHOSPHATIDYLTRANSFERASE-RELATED"/>
    <property type="match status" value="1"/>
</dbReference>
<evidence type="ECO:0000313" key="19">
    <source>
        <dbReference type="Proteomes" id="UP001058120"/>
    </source>
</evidence>
<dbReference type="InterPro" id="IPR050324">
    <property type="entry name" value="CDP-alcohol_PTase-I"/>
</dbReference>
<evidence type="ECO:0000256" key="3">
    <source>
        <dbReference type="ARBA" id="ARBA00010441"/>
    </source>
</evidence>
<evidence type="ECO:0000313" key="18">
    <source>
        <dbReference type="EMBL" id="UWX06740.1"/>
    </source>
</evidence>
<dbReference type="PANTHER" id="PTHR14269:SF62">
    <property type="entry name" value="CDP-DIACYLGLYCEROL--GLYCEROL-3-PHOSPHATE 3-PHOSPHATIDYLTRANSFERASE 1, CHLOROPLASTIC"/>
    <property type="match status" value="1"/>
</dbReference>
<keyword evidence="19" id="KW-1185">Reference proteome</keyword>
<evidence type="ECO:0000256" key="8">
    <source>
        <dbReference type="ARBA" id="ARBA00022692"/>
    </source>
</evidence>
<keyword evidence="7 16" id="KW-0808">Transferase</keyword>
<evidence type="ECO:0000256" key="2">
    <source>
        <dbReference type="ARBA" id="ARBA00005042"/>
    </source>
</evidence>
<evidence type="ECO:0000256" key="11">
    <source>
        <dbReference type="ARBA" id="ARBA00023136"/>
    </source>
</evidence>
<dbReference type="PROSITE" id="PS00379">
    <property type="entry name" value="CDP_ALCOHOL_P_TRANSF"/>
    <property type="match status" value="1"/>
</dbReference>
<keyword evidence="8 17" id="KW-0812">Transmembrane</keyword>
<gene>
    <name evidence="18" type="primary">pgsA</name>
    <name evidence="18" type="ORF">JBF11_05805</name>
</gene>
<evidence type="ECO:0000256" key="14">
    <source>
        <dbReference type="ARBA" id="ARBA00048586"/>
    </source>
</evidence>
<comment type="catalytic activity">
    <reaction evidence="14">
        <text>a CDP-1,2-diacyl-sn-glycerol + sn-glycerol 3-phosphate = a 1,2-diacyl-sn-glycero-3-phospho-(1'-sn-glycero-3'-phosphate) + CMP + H(+)</text>
        <dbReference type="Rhea" id="RHEA:12593"/>
        <dbReference type="ChEBI" id="CHEBI:15378"/>
        <dbReference type="ChEBI" id="CHEBI:57597"/>
        <dbReference type="ChEBI" id="CHEBI:58332"/>
        <dbReference type="ChEBI" id="CHEBI:60110"/>
        <dbReference type="ChEBI" id="CHEBI:60377"/>
        <dbReference type="EC" id="2.7.8.5"/>
    </reaction>
</comment>
<evidence type="ECO:0000256" key="15">
    <source>
        <dbReference type="NCBIfam" id="TIGR00560"/>
    </source>
</evidence>
<evidence type="ECO:0000256" key="7">
    <source>
        <dbReference type="ARBA" id="ARBA00022679"/>
    </source>
</evidence>
<comment type="subcellular location">
    <subcellularLocation>
        <location evidence="1">Membrane</location>
        <topology evidence="1">Multi-pass membrane protein</topology>
    </subcellularLocation>
</comment>
<accession>A0ABY5Y3G2</accession>
<evidence type="ECO:0000256" key="16">
    <source>
        <dbReference type="RuleBase" id="RU003750"/>
    </source>
</evidence>
<dbReference type="Pfam" id="PF01066">
    <property type="entry name" value="CDP-OH_P_transf"/>
    <property type="match status" value="1"/>
</dbReference>
<organism evidence="18 19">
    <name type="scientific">Taurinivorans muris</name>
    <dbReference type="NCBI Taxonomy" id="2787751"/>
    <lineage>
        <taxon>Bacteria</taxon>
        <taxon>Pseudomonadati</taxon>
        <taxon>Thermodesulfobacteriota</taxon>
        <taxon>Desulfovibrionia</taxon>
        <taxon>Desulfovibrionales</taxon>
        <taxon>Desulfovibrionaceae</taxon>
        <taxon>Taurinivorans</taxon>
    </lineage>
</organism>
<evidence type="ECO:0000256" key="12">
    <source>
        <dbReference type="ARBA" id="ARBA00023209"/>
    </source>
</evidence>
<dbReference type="NCBIfam" id="TIGR00560">
    <property type="entry name" value="pgsA"/>
    <property type="match status" value="1"/>
</dbReference>
<dbReference type="InterPro" id="IPR048254">
    <property type="entry name" value="CDP_ALCOHOL_P_TRANSF_CS"/>
</dbReference>
<dbReference type="PIRSF" id="PIRSF000847">
    <property type="entry name" value="Phos_ph_gly_syn"/>
    <property type="match status" value="1"/>
</dbReference>
<evidence type="ECO:0000256" key="10">
    <source>
        <dbReference type="ARBA" id="ARBA00023098"/>
    </source>
</evidence>
<comment type="pathway">
    <text evidence="2">Phospholipid metabolism; phosphatidylglycerol biosynthesis; phosphatidylglycerol from CDP-diacylglycerol: step 1/2.</text>
</comment>
<comment type="similarity">
    <text evidence="3 16">Belongs to the CDP-alcohol phosphatidyltransferase class-I family.</text>
</comment>
<dbReference type="InterPro" id="IPR043130">
    <property type="entry name" value="CDP-OH_PTrfase_TM_dom"/>
</dbReference>
<dbReference type="Proteomes" id="UP001058120">
    <property type="component" value="Chromosome"/>
</dbReference>
<protein>
    <recommendedName>
        <fullName evidence="5 15">CDP-diacylglycerol--glycerol-3-phosphate 3-phosphatidyltransferase</fullName>
        <ecNumber evidence="4 15">2.7.8.5</ecNumber>
    </recommendedName>
</protein>
<name>A0ABY5Y3G2_9BACT</name>
<dbReference type="InterPro" id="IPR004570">
    <property type="entry name" value="Phosphatidylglycerol_P_synth"/>
</dbReference>
<dbReference type="Gene3D" id="1.20.120.1760">
    <property type="match status" value="1"/>
</dbReference>
<proteinExistence type="inferred from homology"/>
<dbReference type="InterPro" id="IPR000462">
    <property type="entry name" value="CDP-OH_P_trans"/>
</dbReference>
<dbReference type="GO" id="GO:0008444">
    <property type="term" value="F:CDP-diacylglycerol-glycerol-3-phosphate 3-phosphatidyltransferase activity"/>
    <property type="evidence" value="ECO:0007669"/>
    <property type="project" value="UniProtKB-EC"/>
</dbReference>
<keyword evidence="12" id="KW-0594">Phospholipid biosynthesis</keyword>
<feature type="transmembrane region" description="Helical" evidence="17">
    <location>
        <begin position="151"/>
        <end position="172"/>
    </location>
</feature>
<evidence type="ECO:0000256" key="6">
    <source>
        <dbReference type="ARBA" id="ARBA00022516"/>
    </source>
</evidence>
<keyword evidence="13" id="KW-1208">Phospholipid metabolism</keyword>
<evidence type="ECO:0000256" key="17">
    <source>
        <dbReference type="SAM" id="Phobius"/>
    </source>
</evidence>
<sequence>MKNLNLATKITILRIIIIIPVLMLLSFATKLTCFIACALFVVAALSDFIDGYIARRYGQVTSLGKFLDPLADKFLICTTLIELASLNWIPSWTVHIIVIRELAVTGLRAVAADYGIVLAADTYGKWKTTFQILAVIPLMLHYPYFGMDLHLIGMVLLYAAVFFTVLSGYNYFYQFCVDMHDKEV</sequence>
<keyword evidence="6" id="KW-0444">Lipid biosynthesis</keyword>
<dbReference type="EMBL" id="CP065938">
    <property type="protein sequence ID" value="UWX06740.1"/>
    <property type="molecule type" value="Genomic_DNA"/>
</dbReference>
<keyword evidence="11 17" id="KW-0472">Membrane</keyword>
<dbReference type="EC" id="2.7.8.5" evidence="4 15"/>
<keyword evidence="10" id="KW-0443">Lipid metabolism</keyword>